<accession>A0A5S3N851</accession>
<dbReference type="EMBL" id="VANR01000002">
    <property type="protein sequence ID" value="TMM31503.1"/>
    <property type="molecule type" value="Genomic_DNA"/>
</dbReference>
<reference evidence="3 4" key="1">
    <citation type="submission" date="2019-05" db="EMBL/GenBank/DDBJ databases">
        <title>Polaribacter aestuariivivens sp. nov., isolated from a tidal flat.</title>
        <authorList>
            <person name="Yoon J.-H."/>
        </authorList>
    </citation>
    <scope>NUCLEOTIDE SEQUENCE [LARGE SCALE GENOMIC DNA]</scope>
    <source>
        <strain evidence="3 4">DBTF-3</strain>
    </source>
</reference>
<dbReference type="OrthoDB" id="5381604at2"/>
<evidence type="ECO:0000259" key="2">
    <source>
        <dbReference type="SMART" id="SM00089"/>
    </source>
</evidence>
<gene>
    <name evidence="3" type="ORF">FDT66_05955</name>
</gene>
<keyword evidence="1" id="KW-0732">Signal</keyword>
<feature type="domain" description="PKD/Chitinase" evidence="2">
    <location>
        <begin position="38"/>
        <end position="119"/>
    </location>
</feature>
<feature type="domain" description="PKD/Chitinase" evidence="2">
    <location>
        <begin position="123"/>
        <end position="205"/>
    </location>
</feature>
<dbReference type="AlphaFoldDB" id="A0A5S3N851"/>
<evidence type="ECO:0000256" key="1">
    <source>
        <dbReference type="SAM" id="SignalP"/>
    </source>
</evidence>
<dbReference type="SMART" id="SM00089">
    <property type="entry name" value="PKD"/>
    <property type="match status" value="2"/>
</dbReference>
<feature type="signal peptide" evidence="1">
    <location>
        <begin position="1"/>
        <end position="21"/>
    </location>
</feature>
<dbReference type="Gene3D" id="2.60.120.430">
    <property type="entry name" value="Galactose-binding lectin"/>
    <property type="match status" value="1"/>
</dbReference>
<dbReference type="PROSITE" id="PS51257">
    <property type="entry name" value="PROKAR_LIPOPROTEIN"/>
    <property type="match status" value="1"/>
</dbReference>
<evidence type="ECO:0000313" key="3">
    <source>
        <dbReference type="EMBL" id="TMM31503.1"/>
    </source>
</evidence>
<dbReference type="Proteomes" id="UP000307140">
    <property type="component" value="Unassembled WGS sequence"/>
</dbReference>
<evidence type="ECO:0000313" key="4">
    <source>
        <dbReference type="Proteomes" id="UP000307140"/>
    </source>
</evidence>
<dbReference type="InterPro" id="IPR035986">
    <property type="entry name" value="PKD_dom_sf"/>
</dbReference>
<feature type="chain" id="PRO_5024388294" description="PKD/Chitinase domain-containing protein" evidence="1">
    <location>
        <begin position="22"/>
        <end position="716"/>
    </location>
</feature>
<organism evidence="3 4">
    <name type="scientific">Polaribacter aestuariivivens</name>
    <dbReference type="NCBI Taxonomy" id="2304626"/>
    <lineage>
        <taxon>Bacteria</taxon>
        <taxon>Pseudomonadati</taxon>
        <taxon>Bacteroidota</taxon>
        <taxon>Flavobacteriia</taxon>
        <taxon>Flavobacteriales</taxon>
        <taxon>Flavobacteriaceae</taxon>
    </lineage>
</organism>
<dbReference type="RefSeq" id="WP_138535231.1">
    <property type="nucleotide sequence ID" value="NZ_VANR01000002.1"/>
</dbReference>
<proteinExistence type="predicted"/>
<sequence>MKKIKIIYKIVIALLVISACTDNVRDLDFLDSIQPPTNVAATYSITQDNSGLVTITPTADGAKELQVFFGDGTTDSETVTNGQSVQRTYSEGTFDVKVVAYNALGDTSEVTQQLIVSFKAPQNLVVVIENDKAVSKQVNVTANADFATTFEFISGETGATSVSGNIGETISYQYQTAGTYSVSVIAKGGAIATTEYTEEFVVTEILDPTTEAPAPPSRNAADVISLFSDAYTNVNVDTWNTSWSQASFEDVMINGNATKKYTSLGFNGIETTSNPVDASAMTHVHLDVWTPNATEIKLKLVDFLGDGFDNGTNNSEAEIAVATTTGEWTSIDIPLADFTAAGITSFADINQYIITATPFGSSIVFVDNFYFHKPPSELQKLPVNFESSTLNYTWTGFGDPGFGPIPTAIISNPDKSGINTTNTVLEIEKPSGSQVWAGASMPLDQAIDFSAGTTITVKVWSPRVGTDILLKMEDPTSPPDGNGNPTVFAEVKATTTVANTWEELSFDMTTFANFSTSIPYKNVILFPDFGNMGQGEKFYFDDIEIASIKLPVSFEVPGLTYTWVGFGDPNFGPLPTAIISNPDATGINTSATVLEIQKPSGSQVWAGASMALDGPINFDYGTKVKIKVWSPRVGTKILFKTEDPNSPKDGNGNPTVFVEIEATSTVAGQWEELTFDLTTSASFNTSINYENVILFPDFGNGGQGESFYFDDLILTN</sequence>
<dbReference type="SUPFAM" id="SSF49299">
    <property type="entry name" value="PKD domain"/>
    <property type="match status" value="1"/>
</dbReference>
<keyword evidence="4" id="KW-1185">Reference proteome</keyword>
<comment type="caution">
    <text evidence="3">The sequence shown here is derived from an EMBL/GenBank/DDBJ whole genome shotgun (WGS) entry which is preliminary data.</text>
</comment>
<dbReference type="InterPro" id="IPR022409">
    <property type="entry name" value="PKD/Chitinase_dom"/>
</dbReference>
<protein>
    <recommendedName>
        <fullName evidence="2">PKD/Chitinase domain-containing protein</fullName>
    </recommendedName>
</protein>
<name>A0A5S3N851_9FLAO</name>